<dbReference type="EMBL" id="DSTT01000001">
    <property type="protein sequence ID" value="HFK23105.1"/>
    <property type="molecule type" value="Genomic_DNA"/>
</dbReference>
<proteinExistence type="predicted"/>
<sequence>MNFKIFFLVVLIILSISCSFINKDDGYNTGYYIFSILRVGDDKIKVIVDSTLSIKDSLNSTNNFVFDAIVKIDGESLSLESLDVDSFGYKYFYSIDKTVIPEKRYEIEVKVKDKVFTSKSLTPKNIKFLSFSDSSVLKIDSSLVLLWNSSGIGFYMLQINQKNEYGSFYFFQVGVQNDTFFPLSTLSYLFPDSGTYDFYIISYDSSYFNYLTDQKYSSFDDGFGLFGSVSVGSLKEIKLIR</sequence>
<accession>A0A7C3N834</accession>
<evidence type="ECO:0000313" key="1">
    <source>
        <dbReference type="EMBL" id="HFK23105.1"/>
    </source>
</evidence>
<gene>
    <name evidence="1" type="ORF">ENS15_00410</name>
</gene>
<comment type="caution">
    <text evidence="1">The sequence shown here is derived from an EMBL/GenBank/DDBJ whole genome shotgun (WGS) entry which is preliminary data.</text>
</comment>
<protein>
    <recommendedName>
        <fullName evidence="2">DUF4249 family protein</fullName>
    </recommendedName>
</protein>
<organism evidence="1">
    <name type="scientific">candidate division WOR-3 bacterium</name>
    <dbReference type="NCBI Taxonomy" id="2052148"/>
    <lineage>
        <taxon>Bacteria</taxon>
        <taxon>Bacteria division WOR-3</taxon>
    </lineage>
</organism>
<reference evidence="1" key="1">
    <citation type="journal article" date="2020" name="mSystems">
        <title>Genome- and Community-Level Interaction Insights into Carbon Utilization and Element Cycling Functions of Hydrothermarchaeota in Hydrothermal Sediment.</title>
        <authorList>
            <person name="Zhou Z."/>
            <person name="Liu Y."/>
            <person name="Xu W."/>
            <person name="Pan J."/>
            <person name="Luo Z.H."/>
            <person name="Li M."/>
        </authorList>
    </citation>
    <scope>NUCLEOTIDE SEQUENCE [LARGE SCALE GENOMIC DNA]</scope>
    <source>
        <strain evidence="1">SpSt-464</strain>
    </source>
</reference>
<name>A0A7C3N834_UNCW3</name>
<evidence type="ECO:0008006" key="2">
    <source>
        <dbReference type="Google" id="ProtNLM"/>
    </source>
</evidence>
<dbReference type="AlphaFoldDB" id="A0A7C3N834"/>
<dbReference type="PROSITE" id="PS51257">
    <property type="entry name" value="PROKAR_LIPOPROTEIN"/>
    <property type="match status" value="1"/>
</dbReference>